<dbReference type="RefSeq" id="WP_063599969.1">
    <property type="nucleotide sequence ID" value="NZ_LITQ01000001.1"/>
</dbReference>
<feature type="transmembrane region" description="Helical" evidence="12">
    <location>
        <begin position="42"/>
        <end position="63"/>
    </location>
</feature>
<dbReference type="InterPro" id="IPR036890">
    <property type="entry name" value="HATPase_C_sf"/>
</dbReference>
<feature type="domain" description="Histidine kinase" evidence="13">
    <location>
        <begin position="126"/>
        <end position="335"/>
    </location>
</feature>
<dbReference type="PROSITE" id="PS50109">
    <property type="entry name" value="HIS_KIN"/>
    <property type="match status" value="1"/>
</dbReference>
<evidence type="ECO:0000256" key="10">
    <source>
        <dbReference type="ARBA" id="ARBA00023012"/>
    </source>
</evidence>
<dbReference type="EC" id="2.7.13.3" evidence="3"/>
<keyword evidence="9 12" id="KW-1133">Transmembrane helix</keyword>
<dbReference type="SMART" id="SM00387">
    <property type="entry name" value="HATPase_c"/>
    <property type="match status" value="1"/>
</dbReference>
<dbReference type="InterPro" id="IPR005467">
    <property type="entry name" value="His_kinase_dom"/>
</dbReference>
<dbReference type="Gene3D" id="3.30.565.10">
    <property type="entry name" value="Histidine kinase-like ATPase, C-terminal domain"/>
    <property type="match status" value="1"/>
</dbReference>
<reference evidence="14 16" key="1">
    <citation type="journal article" date="2015" name="Biotechnol. Bioeng.">
        <title>Genome sequence and phenotypic characterization of Caulobacter segnis.</title>
        <authorList>
            <person name="Patel S."/>
            <person name="Fletcher B."/>
            <person name="Scott D.C."/>
            <person name="Ely B."/>
        </authorList>
    </citation>
    <scope>NUCLEOTIDE SEQUENCE [LARGE SCALE GENOMIC DNA]</scope>
    <source>
        <strain evidence="14 16">PS02</strain>
    </source>
</reference>
<accession>A0A162LFC8</accession>
<dbReference type="PATRIC" id="fig|1705578.3.peg.322"/>
<dbReference type="Gene3D" id="1.10.287.130">
    <property type="match status" value="1"/>
</dbReference>
<evidence type="ECO:0000259" key="13">
    <source>
        <dbReference type="PROSITE" id="PS50109"/>
    </source>
</evidence>
<evidence type="ECO:0000313" key="14">
    <source>
        <dbReference type="EMBL" id="OAA95092.1"/>
    </source>
</evidence>
<dbReference type="InterPro" id="IPR004358">
    <property type="entry name" value="Sig_transdc_His_kin-like_C"/>
</dbReference>
<evidence type="ECO:0000256" key="3">
    <source>
        <dbReference type="ARBA" id="ARBA00012438"/>
    </source>
</evidence>
<dbReference type="PRINTS" id="PR00344">
    <property type="entry name" value="BCTRLSENSOR"/>
</dbReference>
<dbReference type="InterPro" id="IPR050351">
    <property type="entry name" value="BphY/WalK/GraS-like"/>
</dbReference>
<evidence type="ECO:0000256" key="7">
    <source>
        <dbReference type="ARBA" id="ARBA00022692"/>
    </source>
</evidence>
<evidence type="ECO:0000256" key="12">
    <source>
        <dbReference type="SAM" id="Phobius"/>
    </source>
</evidence>
<organism evidence="14 16">
    <name type="scientific">Clostridium coskatii</name>
    <dbReference type="NCBI Taxonomy" id="1705578"/>
    <lineage>
        <taxon>Bacteria</taxon>
        <taxon>Bacillati</taxon>
        <taxon>Bacillota</taxon>
        <taxon>Clostridia</taxon>
        <taxon>Eubacteriales</taxon>
        <taxon>Clostridiaceae</taxon>
        <taxon>Clostridium</taxon>
    </lineage>
</organism>
<dbReference type="SUPFAM" id="SSF55874">
    <property type="entry name" value="ATPase domain of HSP90 chaperone/DNA topoisomerase II/histidine kinase"/>
    <property type="match status" value="1"/>
</dbReference>
<keyword evidence="10" id="KW-0902">Two-component regulatory system</keyword>
<evidence type="ECO:0000313" key="17">
    <source>
        <dbReference type="Proteomes" id="UP000093694"/>
    </source>
</evidence>
<reference evidence="15 17" key="2">
    <citation type="journal article" date="2016" name="Front. Microbiol.">
        <title>Industrial Acetogenic Biocatalysts: A Comparative Metabolic and Genomic Analysis.</title>
        <authorList>
            <person name="Bengelsdorf F."/>
            <person name="Poehlein A."/>
            <person name="Sonja S."/>
            <person name="Erz C."/>
            <person name="Hummel T."/>
            <person name="Hoffmeister S."/>
            <person name="Daniel R."/>
            <person name="Durre P."/>
        </authorList>
    </citation>
    <scope>NUCLEOTIDE SEQUENCE [LARGE SCALE GENOMIC DNA]</scope>
    <source>
        <strain evidence="15 17">PTA-10522</strain>
    </source>
</reference>
<evidence type="ECO:0000256" key="1">
    <source>
        <dbReference type="ARBA" id="ARBA00000085"/>
    </source>
</evidence>
<dbReference type="InterPro" id="IPR003661">
    <property type="entry name" value="HisK_dim/P_dom"/>
</dbReference>
<dbReference type="Proteomes" id="UP000077384">
    <property type="component" value="Unassembled WGS sequence"/>
</dbReference>
<keyword evidence="11 12" id="KW-0472">Membrane</keyword>
<comment type="subcellular location">
    <subcellularLocation>
        <location evidence="2">Cell membrane</location>
        <topology evidence="2">Multi-pass membrane protein</topology>
    </subcellularLocation>
</comment>
<evidence type="ECO:0000256" key="5">
    <source>
        <dbReference type="ARBA" id="ARBA00022553"/>
    </source>
</evidence>
<evidence type="ECO:0000256" key="8">
    <source>
        <dbReference type="ARBA" id="ARBA00022777"/>
    </source>
</evidence>
<comment type="caution">
    <text evidence="14">The sequence shown here is derived from an EMBL/GenBank/DDBJ whole genome shotgun (WGS) entry which is preliminary data.</text>
</comment>
<gene>
    <name evidence="14" type="primary">graS_2</name>
    <name evidence="15" type="synonym">graS_1</name>
    <name evidence="15" type="ORF">CLCOS_02750</name>
    <name evidence="14" type="ORF">WX73_01501</name>
</gene>
<dbReference type="GO" id="GO:0004721">
    <property type="term" value="F:phosphoprotein phosphatase activity"/>
    <property type="evidence" value="ECO:0007669"/>
    <property type="project" value="TreeGrafter"/>
</dbReference>
<dbReference type="AlphaFoldDB" id="A0A162LFC8"/>
<dbReference type="Pfam" id="PF02518">
    <property type="entry name" value="HATPase_c"/>
    <property type="match status" value="1"/>
</dbReference>
<dbReference type="InterPro" id="IPR003594">
    <property type="entry name" value="HATPase_dom"/>
</dbReference>
<proteinExistence type="predicted"/>
<sequence length="339" mass="39602">MSLREYLKDRRNLIAFFTILMVFIGGMILFDSSIKMLKSNAEYLIIVSFLLFIIYLVIDYSLIRFNMNKIRNIPKEGLEWIHSLPSPMNYEQKFYLDVINKVYENANLQIEGLINNNNESVEFLTTWVHEIKTPIAASKLIIENNLSSENEKTLYGIEMEIEKVEDYVQKALFYSRINDFSKDYRIDNVKIETAVKESIKSEVSWFINKNIKLNIEDLDVEVDTDYKWLEFIIKQILDNAIKYTPKDGGIHIYTKVQEKEKILYIKDNGIGIKREDIARVFEKSFTGYNGRVKRHSTGMGLYISQKLAGKLGHYIAIESEYGRGTEVSIHFPKLSKYIS</sequence>
<keyword evidence="7 12" id="KW-0812">Transmembrane</keyword>
<dbReference type="CDD" id="cd00082">
    <property type="entry name" value="HisKA"/>
    <property type="match status" value="1"/>
</dbReference>
<evidence type="ECO:0000256" key="6">
    <source>
        <dbReference type="ARBA" id="ARBA00022679"/>
    </source>
</evidence>
<dbReference type="PANTHER" id="PTHR45453">
    <property type="entry name" value="PHOSPHATE REGULON SENSOR PROTEIN PHOR"/>
    <property type="match status" value="1"/>
</dbReference>
<dbReference type="PANTHER" id="PTHR45453:SF2">
    <property type="entry name" value="HISTIDINE KINASE"/>
    <property type="match status" value="1"/>
</dbReference>
<protein>
    <recommendedName>
        <fullName evidence="3">histidine kinase</fullName>
        <ecNumber evidence="3">2.7.13.3</ecNumber>
    </recommendedName>
</protein>
<keyword evidence="4" id="KW-1003">Cell membrane</keyword>
<evidence type="ECO:0000256" key="9">
    <source>
        <dbReference type="ARBA" id="ARBA00022989"/>
    </source>
</evidence>
<dbReference type="GO" id="GO:0005886">
    <property type="term" value="C:plasma membrane"/>
    <property type="evidence" value="ECO:0007669"/>
    <property type="project" value="UniProtKB-SubCell"/>
</dbReference>
<dbReference type="EMBL" id="LROR01000022">
    <property type="protein sequence ID" value="OBR97560.1"/>
    <property type="molecule type" value="Genomic_DNA"/>
</dbReference>
<dbReference type="GO" id="GO:0016036">
    <property type="term" value="P:cellular response to phosphate starvation"/>
    <property type="evidence" value="ECO:0007669"/>
    <property type="project" value="TreeGrafter"/>
</dbReference>
<comment type="catalytic activity">
    <reaction evidence="1">
        <text>ATP + protein L-histidine = ADP + protein N-phospho-L-histidine.</text>
        <dbReference type="EC" id="2.7.13.3"/>
    </reaction>
</comment>
<evidence type="ECO:0000256" key="11">
    <source>
        <dbReference type="ARBA" id="ARBA00023136"/>
    </source>
</evidence>
<evidence type="ECO:0000256" key="2">
    <source>
        <dbReference type="ARBA" id="ARBA00004651"/>
    </source>
</evidence>
<evidence type="ECO:0000313" key="16">
    <source>
        <dbReference type="Proteomes" id="UP000077384"/>
    </source>
</evidence>
<keyword evidence="5" id="KW-0597">Phosphoprotein</keyword>
<dbReference type="GO" id="GO:0000155">
    <property type="term" value="F:phosphorelay sensor kinase activity"/>
    <property type="evidence" value="ECO:0007669"/>
    <property type="project" value="InterPro"/>
</dbReference>
<dbReference type="Proteomes" id="UP000093694">
    <property type="component" value="Unassembled WGS sequence"/>
</dbReference>
<dbReference type="EMBL" id="LITQ01000001">
    <property type="protein sequence ID" value="OAA95092.1"/>
    <property type="molecule type" value="Genomic_DNA"/>
</dbReference>
<keyword evidence="6 14" id="KW-0808">Transferase</keyword>
<keyword evidence="17" id="KW-1185">Reference proteome</keyword>
<keyword evidence="8 14" id="KW-0418">Kinase</keyword>
<evidence type="ECO:0000256" key="4">
    <source>
        <dbReference type="ARBA" id="ARBA00022475"/>
    </source>
</evidence>
<name>A0A162LFC8_9CLOT</name>
<evidence type="ECO:0000313" key="15">
    <source>
        <dbReference type="EMBL" id="OBR97560.1"/>
    </source>
</evidence>
<feature type="transmembrane region" description="Helical" evidence="12">
    <location>
        <begin position="12"/>
        <end position="30"/>
    </location>
</feature>